<feature type="region of interest" description="Disordered" evidence="1">
    <location>
        <begin position="160"/>
        <end position="210"/>
    </location>
</feature>
<protein>
    <submittedName>
        <fullName evidence="2">Uncharacterized protein</fullName>
    </submittedName>
</protein>
<dbReference type="Proteomes" id="UP000294257">
    <property type="component" value="Unassembled WGS sequence"/>
</dbReference>
<evidence type="ECO:0000313" key="2">
    <source>
        <dbReference type="EMBL" id="RZS32274.1"/>
    </source>
</evidence>
<reference evidence="2 3" key="1">
    <citation type="submission" date="2019-02" db="EMBL/GenBank/DDBJ databases">
        <title>Genomic Encyclopedia of Type Strains, Phase IV (KMG-IV): sequencing the most valuable type-strain genomes for metagenomic binning, comparative biology and taxonomic classification.</title>
        <authorList>
            <person name="Goeker M."/>
        </authorList>
    </citation>
    <scope>NUCLEOTIDE SEQUENCE [LARGE SCALE GENOMIC DNA]</scope>
    <source>
        <strain evidence="2 3">DSM 101727</strain>
    </source>
</reference>
<organism evidence="2 3">
    <name type="scientific">Herbihabitans rhizosphaerae</name>
    <dbReference type="NCBI Taxonomy" id="1872711"/>
    <lineage>
        <taxon>Bacteria</taxon>
        <taxon>Bacillati</taxon>
        <taxon>Actinomycetota</taxon>
        <taxon>Actinomycetes</taxon>
        <taxon>Pseudonocardiales</taxon>
        <taxon>Pseudonocardiaceae</taxon>
        <taxon>Herbihabitans</taxon>
    </lineage>
</organism>
<dbReference type="AlphaFoldDB" id="A0A4Q7KDI1"/>
<comment type="caution">
    <text evidence="2">The sequence shown here is derived from an EMBL/GenBank/DDBJ whole genome shotgun (WGS) entry which is preliminary data.</text>
</comment>
<evidence type="ECO:0000256" key="1">
    <source>
        <dbReference type="SAM" id="MobiDB-lite"/>
    </source>
</evidence>
<accession>A0A4Q7KDI1</accession>
<dbReference type="EMBL" id="SGWQ01000013">
    <property type="protein sequence ID" value="RZS32274.1"/>
    <property type="molecule type" value="Genomic_DNA"/>
</dbReference>
<sequence length="312" mass="32684">MRSRTVSSRTERVLTCGVTTTTATVLRRRAGRCGSSWEHPTSQYATLNLLVSGLPVMPAHAKFGATDTASPPAEIAKVALGDGAGTGTPTLAGVAGERGRAVPTAGRCSGVTVRPDGWPWLPVRRRTTPAAADRLPAPTKGSGTWRCTPSPSLSPCRVDGGFEPGNLTPHRSSTPPARLDQAETRGTGRGQGIRRSFIKPRSCARQGSQAVIRSPMARVGPQPDSAPLTRRMPAWSVRQGPAGGSHSPIVDTSPTWLNGGASAIRSAAVDRRGDHNVRTLTEHTDRRAVVAPGTLPLGWVDPSTCSLGLGHD</sequence>
<proteinExistence type="predicted"/>
<evidence type="ECO:0000313" key="3">
    <source>
        <dbReference type="Proteomes" id="UP000294257"/>
    </source>
</evidence>
<keyword evidence="3" id="KW-1185">Reference proteome</keyword>
<name>A0A4Q7KDI1_9PSEU</name>
<gene>
    <name evidence="2" type="ORF">EV193_113118</name>
</gene>